<name>A0ABV2DNN9_9HYPH</name>
<organism evidence="7 8">
    <name type="scientific">Mesorhizobium shangrilense</name>
    <dbReference type="NCBI Taxonomy" id="460060"/>
    <lineage>
        <taxon>Bacteria</taxon>
        <taxon>Pseudomonadati</taxon>
        <taxon>Pseudomonadota</taxon>
        <taxon>Alphaproteobacteria</taxon>
        <taxon>Hyphomicrobiales</taxon>
        <taxon>Phyllobacteriaceae</taxon>
        <taxon>Mesorhizobium</taxon>
    </lineage>
</organism>
<accession>A0ABV2DNN9</accession>
<dbReference type="RefSeq" id="WP_354463866.1">
    <property type="nucleotide sequence ID" value="NZ_JBEWSZ010000005.1"/>
</dbReference>
<dbReference type="PANTHER" id="PTHR11552:SF147">
    <property type="entry name" value="CHOLINE DEHYDROGENASE, MITOCHONDRIAL"/>
    <property type="match status" value="1"/>
</dbReference>
<evidence type="ECO:0000259" key="6">
    <source>
        <dbReference type="Pfam" id="PF05199"/>
    </source>
</evidence>
<dbReference type="NCBIfam" id="NF002550">
    <property type="entry name" value="PRK02106.1"/>
    <property type="match status" value="1"/>
</dbReference>
<dbReference type="EMBL" id="JBEWSZ010000005">
    <property type="protein sequence ID" value="MET2831717.1"/>
    <property type="molecule type" value="Genomic_DNA"/>
</dbReference>
<dbReference type="InterPro" id="IPR036188">
    <property type="entry name" value="FAD/NAD-bd_sf"/>
</dbReference>
<dbReference type="Gene3D" id="3.50.50.60">
    <property type="entry name" value="FAD/NAD(P)-binding domain"/>
    <property type="match status" value="1"/>
</dbReference>
<evidence type="ECO:0000256" key="4">
    <source>
        <dbReference type="ARBA" id="ARBA00022827"/>
    </source>
</evidence>
<dbReference type="Pfam" id="PF00732">
    <property type="entry name" value="GMC_oxred_N"/>
    <property type="match status" value="1"/>
</dbReference>
<sequence>MSAGETFDYVIVGAGSAGCVLANRLSEDPSVSVLLLEAGDWDRDPMIHIPLGWGKILTERRHDWMYFCEPEANVGGRKVECARGKVIGGSSSTNAMAYVRGNRGDYDRWAASGLTDWGFDKVLPYFKKQERWEKGESQYRGGSGPLNTQFCRYKDELIDAFATASRDAGYPQTDDYNGAIQEGFGRLQMTIANGRRCSTASAYLRPAMRRRNVRVLTGAMATKILLKDGRATGIAYTKGGAGHEVFARREVLLAGGVINTPQLMMVSGIGDAAELAAHGIEMKVDRPQVGKNLQDHVSVILMYRRKQPGPFLKMMRADRIGLDFVKTYLTGKGFSGDVPGGVVAFLKSDASRPLPDVQLLFTAAPLGAWPYMAPFKAPFADGFATRIVAVQPESRGSVNLASSDPLAAPLIHQNFLSSPRDWQSLRAGFRVARNLAAQASMAPFVGAEFFPGPKCESDDEIDEHIRKTSITVHHPAGTCRMGVDADSVVDPQLRVRGVGGLRVVDASVMPDLVCGNINAAVIMIAEKASDMIRSRAEQSMAA</sequence>
<protein>
    <submittedName>
        <fullName evidence="7">Choline dehydrogenase</fullName>
        <ecNumber evidence="7">1.1.99.1</ecNumber>
    </submittedName>
</protein>
<dbReference type="PIRSF" id="PIRSF000137">
    <property type="entry name" value="Alcohol_oxidase"/>
    <property type="match status" value="1"/>
</dbReference>
<keyword evidence="7" id="KW-0560">Oxidoreductase</keyword>
<evidence type="ECO:0000313" key="8">
    <source>
        <dbReference type="Proteomes" id="UP001548832"/>
    </source>
</evidence>
<feature type="domain" description="Glucose-methanol-choline oxidoreductase N-terminal" evidence="5">
    <location>
        <begin position="7"/>
        <end position="297"/>
    </location>
</feature>
<dbReference type="SUPFAM" id="SSF54373">
    <property type="entry name" value="FAD-linked reductases, C-terminal domain"/>
    <property type="match status" value="1"/>
</dbReference>
<keyword evidence="3" id="KW-0285">Flavoprotein</keyword>
<evidence type="ECO:0000259" key="5">
    <source>
        <dbReference type="Pfam" id="PF00732"/>
    </source>
</evidence>
<comment type="caution">
    <text evidence="7">The sequence shown here is derived from an EMBL/GenBank/DDBJ whole genome shotgun (WGS) entry which is preliminary data.</text>
</comment>
<gene>
    <name evidence="7" type="ORF">ABVQ20_32695</name>
</gene>
<dbReference type="InterPro" id="IPR007867">
    <property type="entry name" value="GMC_OxRtase_C"/>
</dbReference>
<dbReference type="Proteomes" id="UP001548832">
    <property type="component" value="Unassembled WGS sequence"/>
</dbReference>
<proteinExistence type="inferred from homology"/>
<evidence type="ECO:0000256" key="3">
    <source>
        <dbReference type="ARBA" id="ARBA00022630"/>
    </source>
</evidence>
<evidence type="ECO:0000256" key="2">
    <source>
        <dbReference type="ARBA" id="ARBA00010790"/>
    </source>
</evidence>
<evidence type="ECO:0000256" key="1">
    <source>
        <dbReference type="ARBA" id="ARBA00001974"/>
    </source>
</evidence>
<dbReference type="InterPro" id="IPR000172">
    <property type="entry name" value="GMC_OxRdtase_N"/>
</dbReference>
<dbReference type="GO" id="GO:0008812">
    <property type="term" value="F:choline dehydrogenase activity"/>
    <property type="evidence" value="ECO:0007669"/>
    <property type="project" value="UniProtKB-EC"/>
</dbReference>
<dbReference type="Pfam" id="PF05199">
    <property type="entry name" value="GMC_oxred_C"/>
    <property type="match status" value="1"/>
</dbReference>
<evidence type="ECO:0000313" key="7">
    <source>
        <dbReference type="EMBL" id="MET2831717.1"/>
    </source>
</evidence>
<comment type="similarity">
    <text evidence="2">Belongs to the GMC oxidoreductase family.</text>
</comment>
<feature type="domain" description="Glucose-methanol-choline oxidoreductase C-terminal" evidence="6">
    <location>
        <begin position="392"/>
        <end position="525"/>
    </location>
</feature>
<dbReference type="InterPro" id="IPR012132">
    <property type="entry name" value="GMC_OxRdtase"/>
</dbReference>
<dbReference type="PANTHER" id="PTHR11552">
    <property type="entry name" value="GLUCOSE-METHANOL-CHOLINE GMC OXIDOREDUCTASE"/>
    <property type="match status" value="1"/>
</dbReference>
<keyword evidence="8" id="KW-1185">Reference proteome</keyword>
<dbReference type="Gene3D" id="3.30.560.10">
    <property type="entry name" value="Glucose Oxidase, domain 3"/>
    <property type="match status" value="1"/>
</dbReference>
<comment type="cofactor">
    <cofactor evidence="1">
        <name>FAD</name>
        <dbReference type="ChEBI" id="CHEBI:57692"/>
    </cofactor>
</comment>
<dbReference type="SUPFAM" id="SSF51905">
    <property type="entry name" value="FAD/NAD(P)-binding domain"/>
    <property type="match status" value="1"/>
</dbReference>
<keyword evidence="4" id="KW-0274">FAD</keyword>
<reference evidence="7 8" key="1">
    <citation type="submission" date="2024-06" db="EMBL/GenBank/DDBJ databases">
        <authorList>
            <person name="Kim D.-U."/>
        </authorList>
    </citation>
    <scope>NUCLEOTIDE SEQUENCE [LARGE SCALE GENOMIC DNA]</scope>
    <source>
        <strain evidence="7 8">KACC15460</strain>
    </source>
</reference>
<dbReference type="EC" id="1.1.99.1" evidence="7"/>